<dbReference type="GO" id="GO:0008176">
    <property type="term" value="F:tRNA (guanine(46)-N7)-methyltransferase activity"/>
    <property type="evidence" value="ECO:0007669"/>
    <property type="project" value="UniProtKB-EC"/>
</dbReference>
<keyword evidence="6" id="KW-0489">Methyltransferase</keyword>
<gene>
    <name evidence="11" type="primary">cbiE</name>
    <name evidence="11" type="ORF">KME60_00790</name>
</gene>
<dbReference type="InterPro" id="IPR003358">
    <property type="entry name" value="tRNA_(Gua-N-7)_MeTrfase_Trmb"/>
</dbReference>
<dbReference type="CDD" id="cd11644">
    <property type="entry name" value="Precorrin-6Y-MT"/>
    <property type="match status" value="1"/>
</dbReference>
<dbReference type="InterPro" id="IPR050714">
    <property type="entry name" value="Cobalamin_biosynth_MTase"/>
</dbReference>
<keyword evidence="5" id="KW-0169">Cobalamin biosynthesis</keyword>
<protein>
    <recommendedName>
        <fullName evidence="4">tRNA (guanine(46)-N(7))-methyltransferase</fullName>
        <ecNumber evidence="4">2.1.1.33</ecNumber>
    </recommendedName>
</protein>
<evidence type="ECO:0000256" key="6">
    <source>
        <dbReference type="ARBA" id="ARBA00022603"/>
    </source>
</evidence>
<dbReference type="EC" id="2.1.1.33" evidence="4"/>
<dbReference type="Gene3D" id="3.40.50.150">
    <property type="entry name" value="Vaccinia Virus protein VP39"/>
    <property type="match status" value="1"/>
</dbReference>
<evidence type="ECO:0000256" key="2">
    <source>
        <dbReference type="ARBA" id="ARBA00003015"/>
    </source>
</evidence>
<dbReference type="InterPro" id="IPR014777">
    <property type="entry name" value="4pyrrole_Mease_sub1"/>
</dbReference>
<keyword evidence="8" id="KW-0949">S-adenosyl-L-methionine</keyword>
<dbReference type="AlphaFoldDB" id="A0A951UQ60"/>
<sequence>MINKWLTIIGIGEDGLSGLNALAHQIINSSSVIIGGKRHLAMLPENNPIEKIPWASPLDSTIDEIIQRRGQSICILASGDPMCHGIGVSLTKRIPIAEITILPAPSAFSLACARLGWSLAEVEQFSLTNRPTSVINSAIYPGARLLILSAGSDSPAFVADMLVISGYGNSRITVFERMGGQQERIITGIAEDWNVTDIAPLNTIAINCIANPGVVALARVPGLPDSAYHHDGQLTKREIRAIVLAALAPTPGKLLWDVGAGCGSISIEWMRTHPSCRAIAIEQNLSRLQYITDNANALGTPNLEIVKGKAPYSLQNLPQPDAIFIGGGITYENLFETCWQALPTGGKFVANAVTIESELKLLHLSQQYGGELLRIAIQRAEPLGKFLTWRSLSPITQWTVVK</sequence>
<proteinExistence type="predicted"/>
<dbReference type="Gene3D" id="3.40.1010.10">
    <property type="entry name" value="Cobalt-precorrin-4 Transmethylase, Domain 1"/>
    <property type="match status" value="1"/>
</dbReference>
<dbReference type="Pfam" id="PF02390">
    <property type="entry name" value="Methyltransf_4"/>
    <property type="match status" value="1"/>
</dbReference>
<dbReference type="PIRSF" id="PIRSF036428">
    <property type="entry name" value="CobL"/>
    <property type="match status" value="1"/>
</dbReference>
<evidence type="ECO:0000256" key="9">
    <source>
        <dbReference type="ARBA" id="ARBA00022694"/>
    </source>
</evidence>
<dbReference type="EMBL" id="JAHHGZ010000001">
    <property type="protein sequence ID" value="MBW4665998.1"/>
    <property type="molecule type" value="Genomic_DNA"/>
</dbReference>
<name>A0A951UQ60_9CYAN</name>
<comment type="caution">
    <text evidence="11">The sequence shown here is derived from an EMBL/GenBank/DDBJ whole genome shotgun (WGS) entry which is preliminary data.</text>
</comment>
<evidence type="ECO:0000256" key="5">
    <source>
        <dbReference type="ARBA" id="ARBA00022573"/>
    </source>
</evidence>
<dbReference type="InterPro" id="IPR035996">
    <property type="entry name" value="4pyrrol_Methylase_sf"/>
</dbReference>
<evidence type="ECO:0000256" key="1">
    <source>
        <dbReference type="ARBA" id="ARBA00000142"/>
    </source>
</evidence>
<dbReference type="InterPro" id="IPR012818">
    <property type="entry name" value="CbiE"/>
</dbReference>
<dbReference type="NCBIfam" id="TIGR02467">
    <property type="entry name" value="CbiE"/>
    <property type="match status" value="1"/>
</dbReference>
<evidence type="ECO:0000259" key="10">
    <source>
        <dbReference type="Pfam" id="PF00590"/>
    </source>
</evidence>
<dbReference type="NCBIfam" id="TIGR02469">
    <property type="entry name" value="CbiT"/>
    <property type="match status" value="1"/>
</dbReference>
<comment type="function">
    <text evidence="2">Catalyzes the formation of N(7)-methylguanine at position 46 (m7G46) in tRNA.</text>
</comment>
<organism evidence="11 12">
    <name type="scientific">Cyanomargarita calcarea GSE-NOS-MK-12-04C</name>
    <dbReference type="NCBI Taxonomy" id="2839659"/>
    <lineage>
        <taxon>Bacteria</taxon>
        <taxon>Bacillati</taxon>
        <taxon>Cyanobacteriota</taxon>
        <taxon>Cyanophyceae</taxon>
        <taxon>Nostocales</taxon>
        <taxon>Cyanomargaritaceae</taxon>
        <taxon>Cyanomargarita</taxon>
    </lineage>
</organism>
<keyword evidence="7" id="KW-0808">Transferase</keyword>
<dbReference type="GO" id="GO:0008276">
    <property type="term" value="F:protein methyltransferase activity"/>
    <property type="evidence" value="ECO:0007669"/>
    <property type="project" value="InterPro"/>
</dbReference>
<dbReference type="InterPro" id="IPR000878">
    <property type="entry name" value="4pyrrol_Mease"/>
</dbReference>
<dbReference type="GO" id="GO:0009236">
    <property type="term" value="P:cobalamin biosynthetic process"/>
    <property type="evidence" value="ECO:0007669"/>
    <property type="project" value="UniProtKB-KW"/>
</dbReference>
<accession>A0A951UQ60</accession>
<keyword evidence="9" id="KW-0819">tRNA processing</keyword>
<dbReference type="InterPro" id="IPR014008">
    <property type="entry name" value="Cbl_synth_MTase_CbiT"/>
</dbReference>
<comment type="catalytic activity">
    <reaction evidence="1">
        <text>guanosine(46) in tRNA + S-adenosyl-L-methionine = N(7)-methylguanosine(46) in tRNA + S-adenosyl-L-homocysteine</text>
        <dbReference type="Rhea" id="RHEA:42708"/>
        <dbReference type="Rhea" id="RHEA-COMP:10188"/>
        <dbReference type="Rhea" id="RHEA-COMP:10189"/>
        <dbReference type="ChEBI" id="CHEBI:57856"/>
        <dbReference type="ChEBI" id="CHEBI:59789"/>
        <dbReference type="ChEBI" id="CHEBI:74269"/>
        <dbReference type="ChEBI" id="CHEBI:74480"/>
        <dbReference type="EC" id="2.1.1.33"/>
    </reaction>
</comment>
<evidence type="ECO:0000256" key="8">
    <source>
        <dbReference type="ARBA" id="ARBA00022691"/>
    </source>
</evidence>
<reference evidence="11" key="1">
    <citation type="submission" date="2021-05" db="EMBL/GenBank/DDBJ databases">
        <authorList>
            <person name="Pietrasiak N."/>
            <person name="Ward R."/>
            <person name="Stajich J.E."/>
            <person name="Kurbessoian T."/>
        </authorList>
    </citation>
    <scope>NUCLEOTIDE SEQUENCE</scope>
    <source>
        <strain evidence="11">GSE-NOS-MK-12-04C</strain>
    </source>
</reference>
<dbReference type="PANTHER" id="PTHR43182:SF1">
    <property type="entry name" value="COBALT-PRECORRIN-7 C(5)-METHYLTRANSFERASE"/>
    <property type="match status" value="1"/>
</dbReference>
<evidence type="ECO:0000256" key="4">
    <source>
        <dbReference type="ARBA" id="ARBA00011977"/>
    </source>
</evidence>
<dbReference type="PANTHER" id="PTHR43182">
    <property type="entry name" value="COBALT-PRECORRIN-6B C(15)-METHYLTRANSFERASE (DECARBOXYLATING)"/>
    <property type="match status" value="1"/>
</dbReference>
<dbReference type="Pfam" id="PF00590">
    <property type="entry name" value="TP_methylase"/>
    <property type="match status" value="1"/>
</dbReference>
<dbReference type="SUPFAM" id="SSF53790">
    <property type="entry name" value="Tetrapyrrole methylase"/>
    <property type="match status" value="1"/>
</dbReference>
<reference evidence="11" key="2">
    <citation type="journal article" date="2022" name="Microbiol. Resour. Announc.">
        <title>Metagenome Sequencing to Explore Phylogenomics of Terrestrial Cyanobacteria.</title>
        <authorList>
            <person name="Ward R.D."/>
            <person name="Stajich J.E."/>
            <person name="Johansen J.R."/>
            <person name="Huntemann M."/>
            <person name="Clum A."/>
            <person name="Foster B."/>
            <person name="Foster B."/>
            <person name="Roux S."/>
            <person name="Palaniappan K."/>
            <person name="Varghese N."/>
            <person name="Mukherjee S."/>
            <person name="Reddy T.B.K."/>
            <person name="Daum C."/>
            <person name="Copeland A."/>
            <person name="Chen I.A."/>
            <person name="Ivanova N.N."/>
            <person name="Kyrpides N.C."/>
            <person name="Shapiro N."/>
            <person name="Eloe-Fadrosh E.A."/>
            <person name="Pietrasiak N."/>
        </authorList>
    </citation>
    <scope>NUCLEOTIDE SEQUENCE</scope>
    <source>
        <strain evidence="11">GSE-NOS-MK-12-04C</strain>
    </source>
</reference>
<dbReference type="InterPro" id="IPR029063">
    <property type="entry name" value="SAM-dependent_MTases_sf"/>
</dbReference>
<evidence type="ECO:0000256" key="3">
    <source>
        <dbReference type="ARBA" id="ARBA00004953"/>
    </source>
</evidence>
<evidence type="ECO:0000313" key="12">
    <source>
        <dbReference type="Proteomes" id="UP000729701"/>
    </source>
</evidence>
<comment type="pathway">
    <text evidence="3">Cofactor biosynthesis; adenosylcobalamin biosynthesis.</text>
</comment>
<feature type="domain" description="Tetrapyrrole methylase" evidence="10">
    <location>
        <begin position="6"/>
        <end position="188"/>
    </location>
</feature>
<dbReference type="Proteomes" id="UP000729701">
    <property type="component" value="Unassembled WGS sequence"/>
</dbReference>
<dbReference type="SUPFAM" id="SSF53335">
    <property type="entry name" value="S-adenosyl-L-methionine-dependent methyltransferases"/>
    <property type="match status" value="1"/>
</dbReference>
<evidence type="ECO:0000256" key="7">
    <source>
        <dbReference type="ARBA" id="ARBA00022679"/>
    </source>
</evidence>
<dbReference type="InterPro" id="IPR006365">
    <property type="entry name" value="Cbl_synth_CobL"/>
</dbReference>
<dbReference type="CDD" id="cd02440">
    <property type="entry name" value="AdoMet_MTases"/>
    <property type="match status" value="1"/>
</dbReference>
<evidence type="ECO:0000313" key="11">
    <source>
        <dbReference type="EMBL" id="MBW4665998.1"/>
    </source>
</evidence>